<name>A0AAX4KM66_9TREE</name>
<dbReference type="RefSeq" id="XP_066084552.1">
    <property type="nucleotide sequence ID" value="XM_066228455.1"/>
</dbReference>
<sequence>MFIANPGLSYDKLDIGNLSLKKVAENGRSRALLTYTPRVRCLVKTETFDIHKFPFPLNYFAALGLVFMCTTPDEFANIPVQILASADLGEGKFWDHKLQPKSPGKWASDRGNREKLWDKLLTMTGSG</sequence>
<protein>
    <submittedName>
        <fullName evidence="1">Uncharacterized protein</fullName>
    </submittedName>
</protein>
<dbReference type="GeneID" id="91103479"/>
<dbReference type="KEGG" id="ker:91103479"/>
<dbReference type="EMBL" id="CP144089">
    <property type="protein sequence ID" value="WWD06585.1"/>
    <property type="molecule type" value="Genomic_DNA"/>
</dbReference>
<dbReference type="Proteomes" id="UP001358614">
    <property type="component" value="Chromosome 1"/>
</dbReference>
<accession>A0AAX4KM66</accession>
<reference evidence="1 2" key="1">
    <citation type="submission" date="2024-01" db="EMBL/GenBank/DDBJ databases">
        <title>Comparative genomics of Cryptococcus and Kwoniella reveals pathogenesis evolution and contrasting modes of karyotype evolution via chromosome fusion or intercentromeric recombination.</title>
        <authorList>
            <person name="Coelho M.A."/>
            <person name="David-Palma M."/>
            <person name="Shea T."/>
            <person name="Bowers K."/>
            <person name="McGinley-Smith S."/>
            <person name="Mohammad A.W."/>
            <person name="Gnirke A."/>
            <person name="Yurkov A.M."/>
            <person name="Nowrousian M."/>
            <person name="Sun S."/>
            <person name="Cuomo C.A."/>
            <person name="Heitman J."/>
        </authorList>
    </citation>
    <scope>NUCLEOTIDE SEQUENCE [LARGE SCALE GENOMIC DNA]</scope>
    <source>
        <strain evidence="1 2">PYCC6329</strain>
    </source>
</reference>
<dbReference type="AlphaFoldDB" id="A0AAX4KM66"/>
<evidence type="ECO:0000313" key="2">
    <source>
        <dbReference type="Proteomes" id="UP001358614"/>
    </source>
</evidence>
<proteinExistence type="predicted"/>
<organism evidence="1 2">
    <name type="scientific">Kwoniella europaea PYCC6329</name>
    <dbReference type="NCBI Taxonomy" id="1423913"/>
    <lineage>
        <taxon>Eukaryota</taxon>
        <taxon>Fungi</taxon>
        <taxon>Dikarya</taxon>
        <taxon>Basidiomycota</taxon>
        <taxon>Agaricomycotina</taxon>
        <taxon>Tremellomycetes</taxon>
        <taxon>Tremellales</taxon>
        <taxon>Cryptococcaceae</taxon>
        <taxon>Kwoniella</taxon>
    </lineage>
</organism>
<keyword evidence="2" id="KW-1185">Reference proteome</keyword>
<gene>
    <name evidence="1" type="ORF">V865_004678</name>
</gene>
<evidence type="ECO:0000313" key="1">
    <source>
        <dbReference type="EMBL" id="WWD06585.1"/>
    </source>
</evidence>